<evidence type="ECO:0000313" key="2">
    <source>
        <dbReference type="Proteomes" id="UP000316083"/>
    </source>
</evidence>
<accession>A0A560BN68</accession>
<sequence length="96" mass="10749">MQVDAAEFENLKREFLRQMPGFRSFAEAGAAYVETERRSKDELVALVRAALLPRLTAPAATPAQAREVCAALYQVMQREALPSSGRPQNLVGWRSW</sequence>
<dbReference type="RefSeq" id="WP_145671711.1">
    <property type="nucleotide sequence ID" value="NZ_VITF01000001.1"/>
</dbReference>
<name>A0A560BN68_AZOBR</name>
<gene>
    <name evidence="1" type="ORF">FBZ82_10178</name>
</gene>
<protein>
    <submittedName>
        <fullName evidence="1">Uncharacterized protein</fullName>
    </submittedName>
</protein>
<reference evidence="1 2" key="1">
    <citation type="submission" date="2019-06" db="EMBL/GenBank/DDBJ databases">
        <title>Genomic Encyclopedia of Type Strains, Phase IV (KMG-V): Genome sequencing to study the core and pangenomes of soil and plant-associated prokaryotes.</title>
        <authorList>
            <person name="Whitman W."/>
        </authorList>
    </citation>
    <scope>NUCLEOTIDE SEQUENCE [LARGE SCALE GENOMIC DNA]</scope>
    <source>
        <strain evidence="1 2">BR 11796</strain>
    </source>
</reference>
<proteinExistence type="predicted"/>
<comment type="caution">
    <text evidence="1">The sequence shown here is derived from an EMBL/GenBank/DDBJ whole genome shotgun (WGS) entry which is preliminary data.</text>
</comment>
<dbReference type="EMBL" id="VITF01000001">
    <property type="protein sequence ID" value="TWA74065.1"/>
    <property type="molecule type" value="Genomic_DNA"/>
</dbReference>
<dbReference type="AlphaFoldDB" id="A0A560BN68"/>
<evidence type="ECO:0000313" key="1">
    <source>
        <dbReference type="EMBL" id="TWA74065.1"/>
    </source>
</evidence>
<dbReference type="Proteomes" id="UP000316083">
    <property type="component" value="Unassembled WGS sequence"/>
</dbReference>
<organism evidence="1 2">
    <name type="scientific">Azospirillum brasilense</name>
    <dbReference type="NCBI Taxonomy" id="192"/>
    <lineage>
        <taxon>Bacteria</taxon>
        <taxon>Pseudomonadati</taxon>
        <taxon>Pseudomonadota</taxon>
        <taxon>Alphaproteobacteria</taxon>
        <taxon>Rhodospirillales</taxon>
        <taxon>Azospirillaceae</taxon>
        <taxon>Azospirillum</taxon>
    </lineage>
</organism>